<evidence type="ECO:0000259" key="1">
    <source>
        <dbReference type="Pfam" id="PF13649"/>
    </source>
</evidence>
<dbReference type="GO" id="GO:0008168">
    <property type="term" value="F:methyltransferase activity"/>
    <property type="evidence" value="ECO:0007669"/>
    <property type="project" value="TreeGrafter"/>
</dbReference>
<accession>A0A813EYY8</accession>
<keyword evidence="3" id="KW-1185">Reference proteome</keyword>
<feature type="domain" description="Methyltransferase" evidence="1">
    <location>
        <begin position="98"/>
        <end position="199"/>
    </location>
</feature>
<reference evidence="2" key="1">
    <citation type="submission" date="2021-02" db="EMBL/GenBank/DDBJ databases">
        <authorList>
            <person name="Dougan E. K."/>
            <person name="Rhodes N."/>
            <person name="Thang M."/>
            <person name="Chan C."/>
        </authorList>
    </citation>
    <scope>NUCLEOTIDE SEQUENCE</scope>
</reference>
<dbReference type="InterPro" id="IPR029063">
    <property type="entry name" value="SAM-dependent_MTases_sf"/>
</dbReference>
<organism evidence="2 3">
    <name type="scientific">Polarella glacialis</name>
    <name type="common">Dinoflagellate</name>
    <dbReference type="NCBI Taxonomy" id="89957"/>
    <lineage>
        <taxon>Eukaryota</taxon>
        <taxon>Sar</taxon>
        <taxon>Alveolata</taxon>
        <taxon>Dinophyceae</taxon>
        <taxon>Suessiales</taxon>
        <taxon>Suessiaceae</taxon>
        <taxon>Polarella</taxon>
    </lineage>
</organism>
<proteinExistence type="predicted"/>
<dbReference type="SUPFAM" id="SSF53335">
    <property type="entry name" value="S-adenosyl-L-methionine-dependent methyltransferases"/>
    <property type="match status" value="1"/>
</dbReference>
<dbReference type="Proteomes" id="UP000654075">
    <property type="component" value="Unassembled WGS sequence"/>
</dbReference>
<dbReference type="PANTHER" id="PTHR43591:SF24">
    <property type="entry name" value="2-METHOXY-6-POLYPRENYL-1,4-BENZOQUINOL METHYLASE, MITOCHONDRIAL"/>
    <property type="match status" value="1"/>
</dbReference>
<dbReference type="Pfam" id="PF13649">
    <property type="entry name" value="Methyltransf_25"/>
    <property type="match status" value="1"/>
</dbReference>
<dbReference type="CDD" id="cd02440">
    <property type="entry name" value="AdoMet_MTases"/>
    <property type="match status" value="1"/>
</dbReference>
<dbReference type="PANTHER" id="PTHR43591">
    <property type="entry name" value="METHYLTRANSFERASE"/>
    <property type="match status" value="1"/>
</dbReference>
<dbReference type="AlphaFoldDB" id="A0A813EYY8"/>
<gene>
    <name evidence="2" type="ORF">PGLA1383_LOCUS22425</name>
</gene>
<evidence type="ECO:0000313" key="2">
    <source>
        <dbReference type="EMBL" id="CAE8604251.1"/>
    </source>
</evidence>
<comment type="caution">
    <text evidence="2">The sequence shown here is derived from an EMBL/GenBank/DDBJ whole genome shotgun (WGS) entry which is preliminary data.</text>
</comment>
<dbReference type="OrthoDB" id="6329284at2759"/>
<evidence type="ECO:0000313" key="3">
    <source>
        <dbReference type="Proteomes" id="UP000654075"/>
    </source>
</evidence>
<dbReference type="Gene3D" id="3.40.50.150">
    <property type="entry name" value="Vaccinia Virus protein VP39"/>
    <property type="match status" value="1"/>
</dbReference>
<dbReference type="EMBL" id="CAJNNV010016193">
    <property type="protein sequence ID" value="CAE8604251.1"/>
    <property type="molecule type" value="Genomic_DNA"/>
</dbReference>
<name>A0A813EYY8_POLGL</name>
<dbReference type="InterPro" id="IPR041698">
    <property type="entry name" value="Methyltransf_25"/>
</dbReference>
<sequence>MAVPFTNHLACRWHRFAPALGASSLGQSRRLLHSLSRPLANSQGADKQQFDGEVAALYQKISVSHYHPDGPWNKMVEVTKMAVAPNITNGAGGRKVRILDLATGSGEPANLIARELPEAQMFATDVSQDMVEKAKVLMQDLKTIEYRILDMQDLSSLVPVAKAAAEEHFDVVTCCYGYMFPEDKLKSLRETWRVLKPGGTLVTTYWVEMPMMKMVKQVMGDVLRASGMSQEEIDSQPPPPMNPMALSEPGLFKRMLEDVGFEASTITLQESSYPLNFTADNKTQAGIGTMMIKAKLDELVQSGKLSNAHEVANESFFRRAPNWMEKGTGGELIIEGMRFCLAVAKKPA</sequence>
<protein>
    <recommendedName>
        <fullName evidence="1">Methyltransferase domain-containing protein</fullName>
    </recommendedName>
</protein>